<keyword evidence="1" id="KW-0732">Signal</keyword>
<evidence type="ECO:0000313" key="3">
    <source>
        <dbReference type="Proteomes" id="UP000030351"/>
    </source>
</evidence>
<dbReference type="eggNOG" id="ENOG5030XVY">
    <property type="taxonomic scope" value="Bacteria"/>
</dbReference>
<protein>
    <recommendedName>
        <fullName evidence="4">Tetratricopeptide repeat protein</fullName>
    </recommendedName>
</protein>
<reference evidence="2 3" key="1">
    <citation type="submission" date="2014-10" db="EMBL/GenBank/DDBJ databases">
        <title>Genome sequence of Erwinia typographi M043b.</title>
        <authorList>
            <person name="Chan K.-G."/>
            <person name="Tan W.-S."/>
        </authorList>
    </citation>
    <scope>NUCLEOTIDE SEQUENCE [LARGE SCALE GENOMIC DNA]</scope>
    <source>
        <strain evidence="2 3">M043b</strain>
    </source>
</reference>
<keyword evidence="3" id="KW-1185">Reference proteome</keyword>
<sequence length="234" mass="25643">MIRVALLTVLALMSSVAVADQDHPEVDCAKIKNYAAAGDRAYKAGQYEKARDSYTDQVGWSETCELSEAAIATAYNNVALTWIRQGEYLKARAWLMIKKDHPRSQYNLNLIKDKLAALPAPAGPAGEFWQYAGRGMWSSYSISKKSGKYHLIFDGLYPGLMGMYNGPNMGSLEGDVIIANNKGVFHQQEEGSTDEFGNCEVSMNFGADTLTTSVKGDCGFGHNVSAEGEYLRVK</sequence>
<evidence type="ECO:0008006" key="4">
    <source>
        <dbReference type="Google" id="ProtNLM"/>
    </source>
</evidence>
<feature type="signal peptide" evidence="1">
    <location>
        <begin position="1"/>
        <end position="19"/>
    </location>
</feature>
<evidence type="ECO:0000256" key="1">
    <source>
        <dbReference type="SAM" id="SignalP"/>
    </source>
</evidence>
<dbReference type="EMBL" id="JRUQ01000027">
    <property type="protein sequence ID" value="KGT94598.1"/>
    <property type="molecule type" value="Genomic_DNA"/>
</dbReference>
<accession>A0A0A4A9T9</accession>
<dbReference type="OrthoDB" id="6710670at2"/>
<dbReference type="RefSeq" id="WP_034890704.1">
    <property type="nucleotide sequence ID" value="NZ_JRUQ01000027.1"/>
</dbReference>
<evidence type="ECO:0000313" key="2">
    <source>
        <dbReference type="EMBL" id="KGT94598.1"/>
    </source>
</evidence>
<dbReference type="Proteomes" id="UP000030351">
    <property type="component" value="Unassembled WGS sequence"/>
</dbReference>
<dbReference type="AlphaFoldDB" id="A0A0A4A9T9"/>
<dbReference type="InterPro" id="IPR011990">
    <property type="entry name" value="TPR-like_helical_dom_sf"/>
</dbReference>
<feature type="chain" id="PRO_5002007103" description="Tetratricopeptide repeat protein" evidence="1">
    <location>
        <begin position="20"/>
        <end position="234"/>
    </location>
</feature>
<organism evidence="2 3">
    <name type="scientific">Erwinia typographi</name>
    <dbReference type="NCBI Taxonomy" id="371042"/>
    <lineage>
        <taxon>Bacteria</taxon>
        <taxon>Pseudomonadati</taxon>
        <taxon>Pseudomonadota</taxon>
        <taxon>Gammaproteobacteria</taxon>
        <taxon>Enterobacterales</taxon>
        <taxon>Erwiniaceae</taxon>
        <taxon>Erwinia</taxon>
    </lineage>
</organism>
<comment type="caution">
    <text evidence="2">The sequence shown here is derived from an EMBL/GenBank/DDBJ whole genome shotgun (WGS) entry which is preliminary data.</text>
</comment>
<gene>
    <name evidence="2" type="ORF">NG99_08270</name>
</gene>
<proteinExistence type="predicted"/>
<dbReference type="SUPFAM" id="SSF48452">
    <property type="entry name" value="TPR-like"/>
    <property type="match status" value="1"/>
</dbReference>
<name>A0A0A4A9T9_9GAMM</name>
<dbReference type="Gene3D" id="1.25.40.10">
    <property type="entry name" value="Tetratricopeptide repeat domain"/>
    <property type="match status" value="1"/>
</dbReference>